<dbReference type="SMART" id="SM00408">
    <property type="entry name" value="IGc2"/>
    <property type="match status" value="2"/>
</dbReference>
<dbReference type="FunFam" id="2.60.40.10:FF:000049">
    <property type="entry name" value="Leukocyte immunoglobulin-like receptor subfamily B member 1"/>
    <property type="match status" value="3"/>
</dbReference>
<dbReference type="GeneTree" id="ENSGT01150000286974"/>
<keyword evidence="3" id="KW-0393">Immunoglobulin domain</keyword>
<feature type="domain" description="Immunoglobulin" evidence="5">
    <location>
        <begin position="157"/>
        <end position="246"/>
    </location>
</feature>
<dbReference type="InterPro" id="IPR050412">
    <property type="entry name" value="Ig-like_Receptors_ImmuneReg"/>
</dbReference>
<dbReference type="SMART" id="SM00409">
    <property type="entry name" value="IG"/>
    <property type="match status" value="2"/>
</dbReference>
<feature type="domain" description="Immunoglobulin" evidence="5">
    <location>
        <begin position="257"/>
        <end position="346"/>
    </location>
</feature>
<dbReference type="AlphaFoldDB" id="A0A9L0R7L9"/>
<keyword evidence="1" id="KW-0732">Signal</keyword>
<evidence type="ECO:0008006" key="8">
    <source>
        <dbReference type="Google" id="ProtNLM"/>
    </source>
</evidence>
<dbReference type="Gene3D" id="2.60.40.10">
    <property type="entry name" value="Immunoglobulins"/>
    <property type="match status" value="3"/>
</dbReference>
<dbReference type="Ensembl" id="ENSECAT00000111228.1">
    <property type="protein sequence ID" value="ENSECAP00000058836.1"/>
    <property type="gene ID" value="ENSECAG00000054987.1"/>
</dbReference>
<dbReference type="PANTHER" id="PTHR11738:SF192">
    <property type="entry name" value="KILLER CELL IMMUNOGLOBULIN-LIKE RECEPTOR-LIKE PROTEIN KIR3DX1-RELATED"/>
    <property type="match status" value="1"/>
</dbReference>
<feature type="domain" description="Immunoglobulin subtype 2" evidence="4">
    <location>
        <begin position="163"/>
        <end position="230"/>
    </location>
</feature>
<dbReference type="GO" id="GO:0002764">
    <property type="term" value="P:immune response-regulating signaling pathway"/>
    <property type="evidence" value="ECO:0000318"/>
    <property type="project" value="GO_Central"/>
</dbReference>
<organism evidence="6 7">
    <name type="scientific">Equus caballus</name>
    <name type="common">Horse</name>
    <dbReference type="NCBI Taxonomy" id="9796"/>
    <lineage>
        <taxon>Eukaryota</taxon>
        <taxon>Metazoa</taxon>
        <taxon>Chordata</taxon>
        <taxon>Craniata</taxon>
        <taxon>Vertebrata</taxon>
        <taxon>Euteleostomi</taxon>
        <taxon>Mammalia</taxon>
        <taxon>Eutheria</taxon>
        <taxon>Laurasiatheria</taxon>
        <taxon>Perissodactyla</taxon>
        <taxon>Equidae</taxon>
        <taxon>Equus</taxon>
    </lineage>
</organism>
<evidence type="ECO:0000256" key="3">
    <source>
        <dbReference type="ARBA" id="ARBA00023319"/>
    </source>
</evidence>
<dbReference type="PANTHER" id="PTHR11738">
    <property type="entry name" value="MHC CLASS I NK CELL RECEPTOR"/>
    <property type="match status" value="1"/>
</dbReference>
<evidence type="ECO:0000259" key="5">
    <source>
        <dbReference type="SMART" id="SM00409"/>
    </source>
</evidence>
<evidence type="ECO:0000313" key="7">
    <source>
        <dbReference type="Proteomes" id="UP000002281"/>
    </source>
</evidence>
<evidence type="ECO:0000313" key="6">
    <source>
        <dbReference type="Ensembl" id="ENSECAP00000058836.1"/>
    </source>
</evidence>
<name>A0A9L0R7L9_HORSE</name>
<feature type="domain" description="Immunoglobulin subtype 2" evidence="4">
    <location>
        <begin position="263"/>
        <end position="330"/>
    </location>
</feature>
<dbReference type="InterPro" id="IPR003598">
    <property type="entry name" value="Ig_sub2"/>
</dbReference>
<reference evidence="6 7" key="1">
    <citation type="journal article" date="2009" name="Science">
        <title>Genome sequence, comparative analysis, and population genetics of the domestic horse.</title>
        <authorList>
            <consortium name="Broad Institute Genome Sequencing Platform"/>
            <consortium name="Broad Institute Whole Genome Assembly Team"/>
            <person name="Wade C.M."/>
            <person name="Giulotto E."/>
            <person name="Sigurdsson S."/>
            <person name="Zoli M."/>
            <person name="Gnerre S."/>
            <person name="Imsland F."/>
            <person name="Lear T.L."/>
            <person name="Adelson D.L."/>
            <person name="Bailey E."/>
            <person name="Bellone R.R."/>
            <person name="Bloecker H."/>
            <person name="Distl O."/>
            <person name="Edgar R.C."/>
            <person name="Garber M."/>
            <person name="Leeb T."/>
            <person name="Mauceli E."/>
            <person name="MacLeod J.N."/>
            <person name="Penedo M.C.T."/>
            <person name="Raison J.M."/>
            <person name="Sharpe T."/>
            <person name="Vogel J."/>
            <person name="Andersson L."/>
            <person name="Antczak D.F."/>
            <person name="Biagi T."/>
            <person name="Binns M.M."/>
            <person name="Chowdhary B.P."/>
            <person name="Coleman S.J."/>
            <person name="Della Valle G."/>
            <person name="Fryc S."/>
            <person name="Guerin G."/>
            <person name="Hasegawa T."/>
            <person name="Hill E.W."/>
            <person name="Jurka J."/>
            <person name="Kiialainen A."/>
            <person name="Lindgren G."/>
            <person name="Liu J."/>
            <person name="Magnani E."/>
            <person name="Mickelson J.R."/>
            <person name="Murray J."/>
            <person name="Nergadze S.G."/>
            <person name="Onofrio R."/>
            <person name="Pedroni S."/>
            <person name="Piras M.F."/>
            <person name="Raudsepp T."/>
            <person name="Rocchi M."/>
            <person name="Roeed K.H."/>
            <person name="Ryder O.A."/>
            <person name="Searle S."/>
            <person name="Skow L."/>
            <person name="Swinburne J.E."/>
            <person name="Syvaenen A.C."/>
            <person name="Tozaki T."/>
            <person name="Valberg S.J."/>
            <person name="Vaudin M."/>
            <person name="White J.R."/>
            <person name="Zody M.C."/>
            <person name="Lander E.S."/>
            <person name="Lindblad-Toh K."/>
        </authorList>
    </citation>
    <scope>NUCLEOTIDE SEQUENCE [LARGE SCALE GENOMIC DNA]</scope>
    <source>
        <strain evidence="6 7">Thoroughbred</strain>
    </source>
</reference>
<evidence type="ECO:0000256" key="1">
    <source>
        <dbReference type="ARBA" id="ARBA00022729"/>
    </source>
</evidence>
<evidence type="ECO:0000256" key="2">
    <source>
        <dbReference type="ARBA" id="ARBA00023157"/>
    </source>
</evidence>
<protein>
    <recommendedName>
        <fullName evidence="8">Ig-like domain-containing protein</fullName>
    </recommendedName>
</protein>
<evidence type="ECO:0000259" key="4">
    <source>
        <dbReference type="SMART" id="SM00408"/>
    </source>
</evidence>
<dbReference type="Proteomes" id="UP000002281">
    <property type="component" value="Chromosome 10"/>
</dbReference>
<dbReference type="GO" id="GO:0005886">
    <property type="term" value="C:plasma membrane"/>
    <property type="evidence" value="ECO:0000318"/>
    <property type="project" value="GO_Central"/>
</dbReference>
<sequence length="402" mass="44137">MQGEQHALWILGSYFVLEALSRLSSQAQSNSLSCEGGCEVLKAVPPSLSGRHDKRSLSAWPSPVVPLGGKVTLQCHFHLPFVIFKIFKIHVIYVTELKRGLFKNNFTMSPATTAQAGSSRSSGSYSHSPVWSTRSDSLRIMVTVRRSVFTKPSISAHPGSLAHAGGTVTLRCHSELVFDTFILLKEGNTGHSQQFVEDLPDGYTQNTFLMGPVTPAHAGTYRCDGSYRHSPSVWSAPSDPLVIVVTGVYRKPSFLAQPSPLVQSGQNVTLQCCSEIVFDSFILHREGVMESPLHLVGQLHDGGSQATFLMGPVTTAHAGTYRCFGSTNYSSYEWSTPSDPLNITITGESFQTCPCPLWDADGMFQDLEAPGGDEGDVHWFLMKRDRLGDNYTKRDSERRETI</sequence>
<accession>A0A9L0R7L9</accession>
<dbReference type="CDD" id="cd05711">
    <property type="entry name" value="IgC2_D2_LILR_KIR_like"/>
    <property type="match status" value="1"/>
</dbReference>
<reference evidence="6" key="2">
    <citation type="submission" date="2025-08" db="UniProtKB">
        <authorList>
            <consortium name="Ensembl"/>
        </authorList>
    </citation>
    <scope>IDENTIFICATION</scope>
    <source>
        <strain evidence="6">Thoroughbred</strain>
    </source>
</reference>
<dbReference type="Pfam" id="PF00047">
    <property type="entry name" value="ig"/>
    <property type="match status" value="2"/>
</dbReference>
<dbReference type="InterPro" id="IPR013783">
    <property type="entry name" value="Ig-like_fold"/>
</dbReference>
<reference evidence="6" key="3">
    <citation type="submission" date="2025-09" db="UniProtKB">
        <authorList>
            <consortium name="Ensembl"/>
        </authorList>
    </citation>
    <scope>IDENTIFICATION</scope>
    <source>
        <strain evidence="6">Thoroughbred</strain>
    </source>
</reference>
<proteinExistence type="predicted"/>
<dbReference type="SUPFAM" id="SSF48726">
    <property type="entry name" value="Immunoglobulin"/>
    <property type="match status" value="3"/>
</dbReference>
<dbReference type="InterPro" id="IPR013151">
    <property type="entry name" value="Immunoglobulin_dom"/>
</dbReference>
<keyword evidence="7" id="KW-1185">Reference proteome</keyword>
<dbReference type="InterPro" id="IPR036179">
    <property type="entry name" value="Ig-like_dom_sf"/>
</dbReference>
<dbReference type="InterPro" id="IPR003599">
    <property type="entry name" value="Ig_sub"/>
</dbReference>
<keyword evidence="2" id="KW-1015">Disulfide bond</keyword>